<dbReference type="PROSITE" id="PS51186">
    <property type="entry name" value="GNAT"/>
    <property type="match status" value="1"/>
</dbReference>
<organism evidence="4 5">
    <name type="scientific">Isobaculum melis</name>
    <dbReference type="NCBI Taxonomy" id="142588"/>
    <lineage>
        <taxon>Bacteria</taxon>
        <taxon>Bacillati</taxon>
        <taxon>Bacillota</taxon>
        <taxon>Bacilli</taxon>
        <taxon>Lactobacillales</taxon>
        <taxon>Carnobacteriaceae</taxon>
        <taxon>Isobaculum</taxon>
    </lineage>
</organism>
<keyword evidence="5" id="KW-1185">Reference proteome</keyword>
<dbReference type="GO" id="GO:0016747">
    <property type="term" value="F:acyltransferase activity, transferring groups other than amino-acyl groups"/>
    <property type="evidence" value="ECO:0007669"/>
    <property type="project" value="InterPro"/>
</dbReference>
<reference evidence="4 5" key="1">
    <citation type="submission" date="2016-10" db="EMBL/GenBank/DDBJ databases">
        <authorList>
            <person name="de Groot N.N."/>
        </authorList>
    </citation>
    <scope>NUCLEOTIDE SEQUENCE [LARGE SCALE GENOMIC DNA]</scope>
    <source>
        <strain evidence="4 5">DSM 13760</strain>
    </source>
</reference>
<evidence type="ECO:0000256" key="2">
    <source>
        <dbReference type="ARBA" id="ARBA00023315"/>
    </source>
</evidence>
<dbReference type="STRING" id="142588.SAMN04488559_1185"/>
<accession>A0A1H9TYM9</accession>
<dbReference type="Gene3D" id="3.40.630.30">
    <property type="match status" value="1"/>
</dbReference>
<keyword evidence="2" id="KW-0012">Acyltransferase</keyword>
<evidence type="ECO:0000313" key="5">
    <source>
        <dbReference type="Proteomes" id="UP000198948"/>
    </source>
</evidence>
<name>A0A1H9TYM9_9LACT</name>
<dbReference type="EMBL" id="FOHA01000018">
    <property type="protein sequence ID" value="SES02027.1"/>
    <property type="molecule type" value="Genomic_DNA"/>
</dbReference>
<dbReference type="CDD" id="cd04301">
    <property type="entry name" value="NAT_SF"/>
    <property type="match status" value="1"/>
</dbReference>
<dbReference type="PANTHER" id="PTHR43420:SF52">
    <property type="entry name" value="N-ACETYLTRANSFERASE YODP"/>
    <property type="match status" value="1"/>
</dbReference>
<feature type="domain" description="N-acetyltransferase" evidence="3">
    <location>
        <begin position="26"/>
        <end position="194"/>
    </location>
</feature>
<dbReference type="AlphaFoldDB" id="A0A1H9TYM9"/>
<dbReference type="InterPro" id="IPR050680">
    <property type="entry name" value="YpeA/RimI_acetyltransf"/>
</dbReference>
<gene>
    <name evidence="4" type="ORF">SAMN04488559_1185</name>
</gene>
<dbReference type="InterPro" id="IPR000182">
    <property type="entry name" value="GNAT_dom"/>
</dbReference>
<proteinExistence type="predicted"/>
<dbReference type="Proteomes" id="UP000198948">
    <property type="component" value="Unassembled WGS sequence"/>
</dbReference>
<protein>
    <recommendedName>
        <fullName evidence="3">N-acetyltransferase domain-containing protein</fullName>
    </recommendedName>
</protein>
<evidence type="ECO:0000259" key="3">
    <source>
        <dbReference type="PROSITE" id="PS51186"/>
    </source>
</evidence>
<dbReference type="PANTHER" id="PTHR43420">
    <property type="entry name" value="ACETYLTRANSFERASE"/>
    <property type="match status" value="1"/>
</dbReference>
<evidence type="ECO:0000256" key="1">
    <source>
        <dbReference type="ARBA" id="ARBA00022679"/>
    </source>
</evidence>
<dbReference type="SUPFAM" id="SSF55729">
    <property type="entry name" value="Acyl-CoA N-acyltransferases (Nat)"/>
    <property type="match status" value="1"/>
</dbReference>
<keyword evidence="1" id="KW-0808">Transferase</keyword>
<dbReference type="Pfam" id="PF00583">
    <property type="entry name" value="Acetyltransf_1"/>
    <property type="match status" value="1"/>
</dbReference>
<dbReference type="InterPro" id="IPR016181">
    <property type="entry name" value="Acyl_CoA_acyltransferase"/>
</dbReference>
<evidence type="ECO:0000313" key="4">
    <source>
        <dbReference type="EMBL" id="SES02027.1"/>
    </source>
</evidence>
<sequence length="194" mass="21729">MIGRKIKMIRQAKKEDAKVIAPLILVVLKDMELPILESVTETEILAILEQGIQDEQYRYSYRHTIVAEVDGKVAGVLVGYPGSKEAEIDVPLQQIAENLNISLGGPLFVEKETFSGEWYLDTFVTDEQYRGQGIGTKLIEALPEFVQQSGEHVVGLSCDQGNPKARKLYDRLGFVKTGEVVLSGHRYDHLQKEI</sequence>